<feature type="non-terminal residue" evidence="2">
    <location>
        <position position="1"/>
    </location>
</feature>
<reference evidence="3" key="1">
    <citation type="submission" date="2022-10" db="EMBL/GenBank/DDBJ databases">
        <title>Genome assembly of Pristionchus species.</title>
        <authorList>
            <person name="Yoshida K."/>
            <person name="Sommer R.J."/>
        </authorList>
    </citation>
    <scope>NUCLEOTIDE SEQUENCE [LARGE SCALE GENOMIC DNA]</scope>
    <source>
        <strain evidence="3">RS5460</strain>
    </source>
</reference>
<dbReference type="PANTHER" id="PTHR13232">
    <property type="entry name" value="NAD(P)H-HYDRATE EPIMERASE"/>
    <property type="match status" value="1"/>
</dbReference>
<comment type="caution">
    <text evidence="2">The sequence shown here is derived from an EMBL/GenBank/DDBJ whole genome shotgun (WGS) entry which is preliminary data.</text>
</comment>
<dbReference type="InterPro" id="IPR032976">
    <property type="entry name" value="YJEFN_prot_NAXE-like"/>
</dbReference>
<evidence type="ECO:0000313" key="2">
    <source>
        <dbReference type="EMBL" id="GMR34940.1"/>
    </source>
</evidence>
<organism evidence="2 3">
    <name type="scientific">Pristionchus mayeri</name>
    <dbReference type="NCBI Taxonomy" id="1317129"/>
    <lineage>
        <taxon>Eukaryota</taxon>
        <taxon>Metazoa</taxon>
        <taxon>Ecdysozoa</taxon>
        <taxon>Nematoda</taxon>
        <taxon>Chromadorea</taxon>
        <taxon>Rhabditida</taxon>
        <taxon>Rhabditina</taxon>
        <taxon>Diplogasteromorpha</taxon>
        <taxon>Diplogasteroidea</taxon>
        <taxon>Neodiplogasteridae</taxon>
        <taxon>Pristionchus</taxon>
    </lineage>
</organism>
<evidence type="ECO:0008006" key="4">
    <source>
        <dbReference type="Google" id="ProtNLM"/>
    </source>
</evidence>
<dbReference type="AlphaFoldDB" id="A0AAN5C8U2"/>
<dbReference type="GO" id="GO:0052856">
    <property type="term" value="F:NAD(P)HX epimerase activity"/>
    <property type="evidence" value="ECO:0007669"/>
    <property type="project" value="TreeGrafter"/>
</dbReference>
<proteinExistence type="predicted"/>
<feature type="compositionally biased region" description="Basic and acidic residues" evidence="1">
    <location>
        <begin position="1"/>
        <end position="11"/>
    </location>
</feature>
<evidence type="ECO:0000256" key="1">
    <source>
        <dbReference type="SAM" id="MobiDB-lite"/>
    </source>
</evidence>
<evidence type="ECO:0000313" key="3">
    <source>
        <dbReference type="Proteomes" id="UP001328107"/>
    </source>
</evidence>
<accession>A0AAN5C8U2</accession>
<feature type="region of interest" description="Disordered" evidence="1">
    <location>
        <begin position="1"/>
        <end position="26"/>
    </location>
</feature>
<sequence>LEDEPNDRVDDIVQPNSPSSIHPSGVQSKSLFYCECRASFIRWSNYPRHLDEGNHKICLSEVIKSMKATMKGVSAPPLPEGWAMGSGRKTGRYPETTKAFIKKKFDEFAAAGHKLKADVAEELMRADRFIEPRDWMTRNQLKNYINVEMEPQEEDLSFSEENFHGLLTIEFLKKFFDKVDDPIYKTPIPNEATEFD</sequence>
<protein>
    <recommendedName>
        <fullName evidence="4">NAD(P)H-hydrate epimerase</fullName>
    </recommendedName>
</protein>
<gene>
    <name evidence="2" type="ORF">PMAYCL1PPCAC_05135</name>
</gene>
<feature type="compositionally biased region" description="Polar residues" evidence="1">
    <location>
        <begin position="14"/>
        <end position="26"/>
    </location>
</feature>
<dbReference type="Proteomes" id="UP001328107">
    <property type="component" value="Unassembled WGS sequence"/>
</dbReference>
<dbReference type="EMBL" id="BTRK01000002">
    <property type="protein sequence ID" value="GMR34940.1"/>
    <property type="molecule type" value="Genomic_DNA"/>
</dbReference>
<dbReference type="GO" id="GO:0005739">
    <property type="term" value="C:mitochondrion"/>
    <property type="evidence" value="ECO:0007669"/>
    <property type="project" value="TreeGrafter"/>
</dbReference>
<dbReference type="PANTHER" id="PTHR13232:SF10">
    <property type="entry name" value="NAD(P)H-HYDRATE EPIMERASE"/>
    <property type="match status" value="1"/>
</dbReference>
<name>A0AAN5C8U2_9BILA</name>
<keyword evidence="3" id="KW-1185">Reference proteome</keyword>